<dbReference type="InterPro" id="IPR036874">
    <property type="entry name" value="Carbonic_anhydrase_sf"/>
</dbReference>
<name>A0A2U2MVT4_9GAMM</name>
<keyword evidence="4 9" id="KW-0862">Zinc</keyword>
<dbReference type="AlphaFoldDB" id="A0A2U2MVT4"/>
<evidence type="ECO:0000256" key="1">
    <source>
        <dbReference type="ARBA" id="ARBA00006217"/>
    </source>
</evidence>
<comment type="similarity">
    <text evidence="1">Belongs to the beta-class carbonic anhydrase family.</text>
</comment>
<dbReference type="OrthoDB" id="9769739at2"/>
<accession>A0A2U2MVT4</accession>
<keyword evidence="11" id="KW-1185">Reference proteome</keyword>
<proteinExistence type="inferred from homology"/>
<dbReference type="RefSeq" id="WP_109680375.1">
    <property type="nucleotide sequence ID" value="NZ_CP086615.1"/>
</dbReference>
<dbReference type="FunFam" id="3.40.1050.10:FF:000001">
    <property type="entry name" value="Carbonic anhydrase"/>
    <property type="match status" value="1"/>
</dbReference>
<comment type="caution">
    <text evidence="10">The sequence shown here is derived from an EMBL/GenBank/DDBJ whole genome shotgun (WGS) entry which is preliminary data.</text>
</comment>
<dbReference type="GO" id="GO:0004089">
    <property type="term" value="F:carbonate dehydratase activity"/>
    <property type="evidence" value="ECO:0007669"/>
    <property type="project" value="UniProtKB-EC"/>
</dbReference>
<protein>
    <recommendedName>
        <fullName evidence="6">Carbonic anhydrase 2</fullName>
        <ecNumber evidence="2">4.2.1.1</ecNumber>
    </recommendedName>
    <alternativeName>
        <fullName evidence="8">Carbonate dehydratase 2</fullName>
    </alternativeName>
</protein>
<evidence type="ECO:0000313" key="10">
    <source>
        <dbReference type="EMBL" id="PWG60968.1"/>
    </source>
</evidence>
<dbReference type="NCBIfam" id="NF007756">
    <property type="entry name" value="PRK10437.1"/>
    <property type="match status" value="1"/>
</dbReference>
<dbReference type="PANTHER" id="PTHR11002">
    <property type="entry name" value="CARBONIC ANHYDRASE"/>
    <property type="match status" value="1"/>
</dbReference>
<evidence type="ECO:0000256" key="3">
    <source>
        <dbReference type="ARBA" id="ARBA00022723"/>
    </source>
</evidence>
<dbReference type="CDD" id="cd00883">
    <property type="entry name" value="beta_CA_cladeA"/>
    <property type="match status" value="1"/>
</dbReference>
<keyword evidence="3 9" id="KW-0479">Metal-binding</keyword>
<dbReference type="EMBL" id="QFFI01000060">
    <property type="protein sequence ID" value="PWG60968.1"/>
    <property type="molecule type" value="Genomic_DNA"/>
</dbReference>
<evidence type="ECO:0000256" key="5">
    <source>
        <dbReference type="ARBA" id="ARBA00023239"/>
    </source>
</evidence>
<evidence type="ECO:0000256" key="6">
    <source>
        <dbReference type="ARBA" id="ARBA00039351"/>
    </source>
</evidence>
<dbReference type="PROSITE" id="PS00704">
    <property type="entry name" value="PROK_CO2_ANHYDRASE_1"/>
    <property type="match status" value="1"/>
</dbReference>
<gene>
    <name evidence="10" type="ORF">DEM34_18885</name>
</gene>
<dbReference type="SMART" id="SM00947">
    <property type="entry name" value="Pro_CA"/>
    <property type="match status" value="1"/>
</dbReference>
<evidence type="ECO:0000256" key="8">
    <source>
        <dbReference type="ARBA" id="ARBA00082533"/>
    </source>
</evidence>
<dbReference type="SUPFAM" id="SSF53056">
    <property type="entry name" value="beta-carbonic anhydrase, cab"/>
    <property type="match status" value="1"/>
</dbReference>
<dbReference type="EC" id="4.2.1.1" evidence="2"/>
<feature type="binding site" evidence="9">
    <location>
        <position position="98"/>
    </location>
    <ligand>
        <name>Zn(2+)</name>
        <dbReference type="ChEBI" id="CHEBI:29105"/>
    </ligand>
</feature>
<evidence type="ECO:0000256" key="2">
    <source>
        <dbReference type="ARBA" id="ARBA00012925"/>
    </source>
</evidence>
<reference evidence="10 11" key="1">
    <citation type="submission" date="2018-05" db="EMBL/GenBank/DDBJ databases">
        <title>Spiribacter halobius sp. nov., a moderately halophilic bacterium isolated from marine solar saltern.</title>
        <authorList>
            <person name="Zheng W.-S."/>
            <person name="Lu D.-C."/>
            <person name="Du Z.-J."/>
        </authorList>
    </citation>
    <scope>NUCLEOTIDE SEQUENCE [LARGE SCALE GENOMIC DNA]</scope>
    <source>
        <strain evidence="10 11">E85</strain>
    </source>
</reference>
<dbReference type="Gene3D" id="3.40.1050.10">
    <property type="entry name" value="Carbonic anhydrase"/>
    <property type="match status" value="1"/>
</dbReference>
<comment type="catalytic activity">
    <reaction evidence="7">
        <text>hydrogencarbonate + H(+) = CO2 + H2O</text>
        <dbReference type="Rhea" id="RHEA:10748"/>
        <dbReference type="ChEBI" id="CHEBI:15377"/>
        <dbReference type="ChEBI" id="CHEBI:15378"/>
        <dbReference type="ChEBI" id="CHEBI:16526"/>
        <dbReference type="ChEBI" id="CHEBI:17544"/>
        <dbReference type="EC" id="4.2.1.1"/>
    </reaction>
</comment>
<feature type="binding site" evidence="9">
    <location>
        <position position="101"/>
    </location>
    <ligand>
        <name>Zn(2+)</name>
        <dbReference type="ChEBI" id="CHEBI:29105"/>
    </ligand>
</feature>
<dbReference type="GO" id="GO:0015976">
    <property type="term" value="P:carbon utilization"/>
    <property type="evidence" value="ECO:0007669"/>
    <property type="project" value="InterPro"/>
</dbReference>
<feature type="binding site" evidence="9">
    <location>
        <position position="42"/>
    </location>
    <ligand>
        <name>Zn(2+)</name>
        <dbReference type="ChEBI" id="CHEBI:29105"/>
    </ligand>
</feature>
<evidence type="ECO:0000256" key="9">
    <source>
        <dbReference type="PIRSR" id="PIRSR601765-1"/>
    </source>
</evidence>
<dbReference type="InterPro" id="IPR015892">
    <property type="entry name" value="Carbonic_anhydrase_CS"/>
</dbReference>
<evidence type="ECO:0000256" key="7">
    <source>
        <dbReference type="ARBA" id="ARBA00048348"/>
    </source>
</evidence>
<dbReference type="PANTHER" id="PTHR11002:SF76">
    <property type="entry name" value="CARBONIC ANHYDRASE"/>
    <property type="match status" value="1"/>
</dbReference>
<feature type="binding site" evidence="9">
    <location>
        <position position="44"/>
    </location>
    <ligand>
        <name>Zn(2+)</name>
        <dbReference type="ChEBI" id="CHEBI:29105"/>
    </ligand>
</feature>
<dbReference type="GO" id="GO:0008270">
    <property type="term" value="F:zinc ion binding"/>
    <property type="evidence" value="ECO:0007669"/>
    <property type="project" value="InterPro"/>
</dbReference>
<evidence type="ECO:0000256" key="4">
    <source>
        <dbReference type="ARBA" id="ARBA00022833"/>
    </source>
</evidence>
<organism evidence="10 11">
    <name type="scientific">Sediminicurvatus halobius</name>
    <dbReference type="NCBI Taxonomy" id="2182432"/>
    <lineage>
        <taxon>Bacteria</taxon>
        <taxon>Pseudomonadati</taxon>
        <taxon>Pseudomonadota</taxon>
        <taxon>Gammaproteobacteria</taxon>
        <taxon>Chromatiales</taxon>
        <taxon>Ectothiorhodospiraceae</taxon>
        <taxon>Sediminicurvatus</taxon>
    </lineage>
</organism>
<dbReference type="InterPro" id="IPR001765">
    <property type="entry name" value="Carbonic_anhydrase"/>
</dbReference>
<comment type="cofactor">
    <cofactor evidence="9">
        <name>Zn(2+)</name>
        <dbReference type="ChEBI" id="CHEBI:29105"/>
    </cofactor>
    <text evidence="9">Binds 1 zinc ion per subunit.</text>
</comment>
<keyword evidence="5" id="KW-0456">Lyase</keyword>
<dbReference type="Pfam" id="PF00484">
    <property type="entry name" value="Pro_CA"/>
    <property type="match status" value="1"/>
</dbReference>
<sequence length="212" mass="24050">MRLLPQLFDNNRRWSERLRAREPEFFHRQARQQSPPYLWIGCADSRVPANDVVDLPPGDVFVHRNIANQIVPSDLNALSVLAYGVDVLKVRHVIVCGHYGCGGVRAALDSAPAGLVEHWLGHVRQVYRLHRNMLDPLEPEARVHRLCELNVLEQVRNVARTPVVRDAWARGQPLAVHGWVYDLEDGRLHDLDVTAESPGDFEAAYDRALARP</sequence>
<dbReference type="Proteomes" id="UP000245474">
    <property type="component" value="Unassembled WGS sequence"/>
</dbReference>
<evidence type="ECO:0000313" key="11">
    <source>
        <dbReference type="Proteomes" id="UP000245474"/>
    </source>
</evidence>